<evidence type="ECO:0000259" key="4">
    <source>
        <dbReference type="Pfam" id="PF04586"/>
    </source>
</evidence>
<keyword evidence="6" id="KW-1185">Reference proteome</keyword>
<feature type="domain" description="Prohead serine protease" evidence="4">
    <location>
        <begin position="24"/>
        <end position="181"/>
    </location>
</feature>
<dbReference type="STRING" id="1116391.PM3016_1464"/>
<dbReference type="GO" id="GO:0008233">
    <property type="term" value="F:peptidase activity"/>
    <property type="evidence" value="ECO:0007669"/>
    <property type="project" value="UniProtKB-KW"/>
</dbReference>
<keyword evidence="1" id="KW-1188">Viral release from host cell</keyword>
<gene>
    <name evidence="5" type="ORF">PM3016_1464</name>
</gene>
<dbReference type="HOGENOM" id="CLU_097078_0_1_9"/>
<accession>H6NGU7</accession>
<dbReference type="KEGG" id="pmq:PM3016_1464"/>
<keyword evidence="3" id="KW-0378">Hydrolase</keyword>
<dbReference type="NCBIfam" id="TIGR01543">
    <property type="entry name" value="proheadase_HK97"/>
    <property type="match status" value="1"/>
</dbReference>
<organism evidence="5 6">
    <name type="scientific">Paenibacillus mucilaginosus 3016</name>
    <dbReference type="NCBI Taxonomy" id="1116391"/>
    <lineage>
        <taxon>Bacteria</taxon>
        <taxon>Bacillati</taxon>
        <taxon>Bacillota</taxon>
        <taxon>Bacilli</taxon>
        <taxon>Bacillales</taxon>
        <taxon>Paenibacillaceae</taxon>
        <taxon>Paenibacillus</taxon>
    </lineage>
</organism>
<reference evidence="5 6" key="1">
    <citation type="journal article" date="2012" name="J. Bacteriol.">
        <title>Complete Genome Sequence of Paenibacillus mucilaginosus 3016, a Bacterium Functional as Microbial Fertilizer.</title>
        <authorList>
            <person name="Ma M."/>
            <person name="Wang Z."/>
            <person name="Li L."/>
            <person name="Jiang X."/>
            <person name="Guan D."/>
            <person name="Cao F."/>
            <person name="Chen H."/>
            <person name="Wang X."/>
            <person name="Shen D."/>
            <person name="Du B."/>
            <person name="Li J."/>
        </authorList>
    </citation>
    <scope>NUCLEOTIDE SEQUENCE [LARGE SCALE GENOMIC DNA]</scope>
    <source>
        <strain evidence="5 6">3016</strain>
    </source>
</reference>
<dbReference type="GO" id="GO:0006508">
    <property type="term" value="P:proteolysis"/>
    <property type="evidence" value="ECO:0007669"/>
    <property type="project" value="UniProtKB-KW"/>
</dbReference>
<evidence type="ECO:0000313" key="5">
    <source>
        <dbReference type="EMBL" id="AFC28389.1"/>
    </source>
</evidence>
<evidence type="ECO:0000313" key="6">
    <source>
        <dbReference type="Proteomes" id="UP000007523"/>
    </source>
</evidence>
<dbReference type="Proteomes" id="UP000007523">
    <property type="component" value="Chromosome"/>
</dbReference>
<proteinExistence type="predicted"/>
<dbReference type="InterPro" id="IPR006433">
    <property type="entry name" value="Prohead_protease"/>
</dbReference>
<dbReference type="InterPro" id="IPR054613">
    <property type="entry name" value="Peptidase_S78_dom"/>
</dbReference>
<dbReference type="RefSeq" id="WP_014368991.1">
    <property type="nucleotide sequence ID" value="NC_016935.1"/>
</dbReference>
<protein>
    <submittedName>
        <fullName evidence="5">Caudovirus prohead protease</fullName>
    </submittedName>
</protein>
<name>H6NGU7_9BACL</name>
<evidence type="ECO:0000256" key="2">
    <source>
        <dbReference type="ARBA" id="ARBA00022670"/>
    </source>
</evidence>
<dbReference type="Pfam" id="PF04586">
    <property type="entry name" value="Peptidase_S78"/>
    <property type="match status" value="1"/>
</dbReference>
<evidence type="ECO:0000256" key="1">
    <source>
        <dbReference type="ARBA" id="ARBA00022612"/>
    </source>
</evidence>
<dbReference type="AlphaFoldDB" id="H6NGU7"/>
<evidence type="ECO:0000256" key="3">
    <source>
        <dbReference type="ARBA" id="ARBA00022801"/>
    </source>
</evidence>
<dbReference type="EMBL" id="CP003235">
    <property type="protein sequence ID" value="AFC28389.1"/>
    <property type="molecule type" value="Genomic_DNA"/>
</dbReference>
<keyword evidence="2 5" id="KW-0645">Protease</keyword>
<sequence>MNQKPTTTPDPNQNEVRTLKLTKLETRALGDESGTGTKITGYAAVYEEFTELRDWWGDRFYERIAKGAFDDTLADGHDIFALKNHDWNLILGRSGANLTLESHENGLYFELLPNNSSLGQDMKEDVRSGLIKGCSFGFRIVDQEWEQRDDDWFRTIKKVELQEITLTPIPAYSSTTAEVRSLDRQGQHKTALEVPDSQRFSVPKGLSEEQIRALKRKNEALLLDIETTLRYGRA</sequence>